<proteinExistence type="predicted"/>
<reference evidence="2 3" key="1">
    <citation type="submission" date="2015-01" db="EMBL/GenBank/DDBJ databases">
        <title>Genome Assembly of Bacillus badius MTCC 1458.</title>
        <authorList>
            <person name="Verma A."/>
            <person name="Khatri I."/>
            <person name="Mual P."/>
            <person name="Subramanian S."/>
            <person name="Krishnamurthi S."/>
        </authorList>
    </citation>
    <scope>NUCLEOTIDE SEQUENCE [LARGE SCALE GENOMIC DNA]</scope>
    <source>
        <strain evidence="2 3">MTCC 1458</strain>
    </source>
</reference>
<keyword evidence="1" id="KW-0472">Membrane</keyword>
<dbReference type="Pfam" id="PF10710">
    <property type="entry name" value="DUF2512"/>
    <property type="match status" value="1"/>
</dbReference>
<comment type="caution">
    <text evidence="2">The sequence shown here is derived from an EMBL/GenBank/DDBJ whole genome shotgun (WGS) entry which is preliminary data.</text>
</comment>
<evidence type="ECO:0000256" key="1">
    <source>
        <dbReference type="SAM" id="Phobius"/>
    </source>
</evidence>
<evidence type="ECO:0000313" key="3">
    <source>
        <dbReference type="Proteomes" id="UP000031982"/>
    </source>
</evidence>
<gene>
    <name evidence="2" type="ORF">SD77_1869</name>
</gene>
<dbReference type="Proteomes" id="UP000031982">
    <property type="component" value="Unassembled WGS sequence"/>
</dbReference>
<sequence>MVLPAAGNSIAVFSDIVLAALLLWIMGNAMDNSAGTFVNALAVSVFLAIGEWFFHIYMRERVLDTWRKDPENV</sequence>
<evidence type="ECO:0008006" key="4">
    <source>
        <dbReference type="Google" id="ProtNLM"/>
    </source>
</evidence>
<protein>
    <recommendedName>
        <fullName evidence="4">DUF2512 family protein</fullName>
    </recommendedName>
</protein>
<name>A0ABR5AQ68_BACBA</name>
<keyword evidence="1" id="KW-1133">Transmembrane helix</keyword>
<feature type="transmembrane region" description="Helical" evidence="1">
    <location>
        <begin position="6"/>
        <end position="25"/>
    </location>
</feature>
<evidence type="ECO:0000313" key="2">
    <source>
        <dbReference type="EMBL" id="KIL76909.1"/>
    </source>
</evidence>
<organism evidence="2 3">
    <name type="scientific">Bacillus badius</name>
    <dbReference type="NCBI Taxonomy" id="1455"/>
    <lineage>
        <taxon>Bacteria</taxon>
        <taxon>Bacillati</taxon>
        <taxon>Bacillota</taxon>
        <taxon>Bacilli</taxon>
        <taxon>Bacillales</taxon>
        <taxon>Bacillaceae</taxon>
        <taxon>Pseudobacillus</taxon>
    </lineage>
</organism>
<dbReference type="EMBL" id="JXLP01000019">
    <property type="protein sequence ID" value="KIL76909.1"/>
    <property type="molecule type" value="Genomic_DNA"/>
</dbReference>
<keyword evidence="3" id="KW-1185">Reference proteome</keyword>
<accession>A0ABR5AQ68</accession>
<keyword evidence="1" id="KW-0812">Transmembrane</keyword>
<feature type="transmembrane region" description="Helical" evidence="1">
    <location>
        <begin position="37"/>
        <end position="58"/>
    </location>
</feature>
<dbReference type="InterPro" id="IPR019649">
    <property type="entry name" value="DUF2512"/>
</dbReference>